<name>A0A0D3FR70_9ORYZ</name>
<dbReference type="Gramene" id="OBART03G40430.1">
    <property type="protein sequence ID" value="OBART03G40430.1"/>
    <property type="gene ID" value="OBART03G40430"/>
</dbReference>
<evidence type="ECO:0000256" key="1">
    <source>
        <dbReference type="SAM" id="MobiDB-lite"/>
    </source>
</evidence>
<feature type="compositionally biased region" description="Polar residues" evidence="1">
    <location>
        <begin position="88"/>
        <end position="103"/>
    </location>
</feature>
<dbReference type="PaxDb" id="65489-OBART03G40430.1"/>
<reference evidence="2" key="2">
    <citation type="submission" date="2015-03" db="UniProtKB">
        <authorList>
            <consortium name="EnsemblPlants"/>
        </authorList>
    </citation>
    <scope>IDENTIFICATION</scope>
</reference>
<feature type="region of interest" description="Disordered" evidence="1">
    <location>
        <begin position="81"/>
        <end position="103"/>
    </location>
</feature>
<protein>
    <submittedName>
        <fullName evidence="2">Uncharacterized protein</fullName>
    </submittedName>
</protein>
<dbReference type="Proteomes" id="UP000026960">
    <property type="component" value="Chromosome 3"/>
</dbReference>
<organism evidence="2">
    <name type="scientific">Oryza barthii</name>
    <dbReference type="NCBI Taxonomy" id="65489"/>
    <lineage>
        <taxon>Eukaryota</taxon>
        <taxon>Viridiplantae</taxon>
        <taxon>Streptophyta</taxon>
        <taxon>Embryophyta</taxon>
        <taxon>Tracheophyta</taxon>
        <taxon>Spermatophyta</taxon>
        <taxon>Magnoliopsida</taxon>
        <taxon>Liliopsida</taxon>
        <taxon>Poales</taxon>
        <taxon>Poaceae</taxon>
        <taxon>BOP clade</taxon>
        <taxon>Oryzoideae</taxon>
        <taxon>Oryzeae</taxon>
        <taxon>Oryzinae</taxon>
        <taxon>Oryza</taxon>
    </lineage>
</organism>
<keyword evidence="3" id="KW-1185">Reference proteome</keyword>
<reference evidence="2" key="1">
    <citation type="journal article" date="2009" name="Rice">
        <title>De Novo Next Generation Sequencing of Plant Genomes.</title>
        <authorList>
            <person name="Rounsley S."/>
            <person name="Marri P.R."/>
            <person name="Yu Y."/>
            <person name="He R."/>
            <person name="Sisneros N."/>
            <person name="Goicoechea J.L."/>
            <person name="Lee S.J."/>
            <person name="Angelova A."/>
            <person name="Kudrna D."/>
            <person name="Luo M."/>
            <person name="Affourtit J."/>
            <person name="Desany B."/>
            <person name="Knight J."/>
            <person name="Niazi F."/>
            <person name="Egholm M."/>
            <person name="Wing R.A."/>
        </authorList>
    </citation>
    <scope>NUCLEOTIDE SEQUENCE [LARGE SCALE GENOMIC DNA]</scope>
    <source>
        <strain evidence="2">cv. IRGC 105608</strain>
    </source>
</reference>
<accession>A0A0D3FR70</accession>
<proteinExistence type="predicted"/>
<dbReference type="EnsemblPlants" id="OBART03G40430.1">
    <property type="protein sequence ID" value="OBART03G40430.1"/>
    <property type="gene ID" value="OBART03G40430"/>
</dbReference>
<evidence type="ECO:0000313" key="2">
    <source>
        <dbReference type="EnsemblPlants" id="OBART03G40430.1"/>
    </source>
</evidence>
<sequence>MRWAERESGPGRAGAGLCLQSKNFTSLPLDKSEFHRIEANHLSLSVSQEELQRFAGGVASKLKALPKATRPNTGARLAAVGGGAPDATNMTLDQCQGTDQTNT</sequence>
<dbReference type="HOGENOM" id="CLU_2267868_0_0_1"/>
<dbReference type="AlphaFoldDB" id="A0A0D3FR70"/>
<evidence type="ECO:0000313" key="3">
    <source>
        <dbReference type="Proteomes" id="UP000026960"/>
    </source>
</evidence>